<dbReference type="Pfam" id="PF13302">
    <property type="entry name" value="Acetyltransf_3"/>
    <property type="match status" value="1"/>
</dbReference>
<evidence type="ECO:0000256" key="3">
    <source>
        <dbReference type="ARBA" id="ARBA00038502"/>
    </source>
</evidence>
<comment type="caution">
    <text evidence="7">The sequence shown here is derived from an EMBL/GenBank/DDBJ whole genome shotgun (WGS) entry which is preliminary data.</text>
</comment>
<dbReference type="RefSeq" id="WP_225698260.1">
    <property type="nucleotide sequence ID" value="NZ_JAIXNE010000002.1"/>
</dbReference>
<keyword evidence="8" id="KW-1185">Reference proteome</keyword>
<accession>A0A9X1HT42</accession>
<dbReference type="CDD" id="cd04301">
    <property type="entry name" value="NAT_SF"/>
    <property type="match status" value="1"/>
</dbReference>
<dbReference type="EMBL" id="JAIXNE010000002">
    <property type="protein sequence ID" value="MCA6075155.1"/>
    <property type="molecule type" value="Genomic_DNA"/>
</dbReference>
<dbReference type="EMBL" id="JAIXNE010000003">
    <property type="protein sequence ID" value="MCA6076332.1"/>
    <property type="molecule type" value="Genomic_DNA"/>
</dbReference>
<evidence type="ECO:0000256" key="2">
    <source>
        <dbReference type="ARBA" id="ARBA00023315"/>
    </source>
</evidence>
<dbReference type="PROSITE" id="PS51186">
    <property type="entry name" value="GNAT"/>
    <property type="match status" value="1"/>
</dbReference>
<gene>
    <name evidence="5" type="ORF">LDX50_09750</name>
    <name evidence="6" type="ORF">LDX50_15720</name>
    <name evidence="7" type="ORF">LDX50_21440</name>
</gene>
<evidence type="ECO:0000313" key="7">
    <source>
        <dbReference type="EMBL" id="MCA6077460.1"/>
    </source>
</evidence>
<organism evidence="7 8">
    <name type="scientific">Fulvivirga sedimenti</name>
    <dbReference type="NCBI Taxonomy" id="2879465"/>
    <lineage>
        <taxon>Bacteria</taxon>
        <taxon>Pseudomonadati</taxon>
        <taxon>Bacteroidota</taxon>
        <taxon>Cytophagia</taxon>
        <taxon>Cytophagales</taxon>
        <taxon>Fulvivirgaceae</taxon>
        <taxon>Fulvivirga</taxon>
    </lineage>
</organism>
<dbReference type="Proteomes" id="UP001139409">
    <property type="component" value="Unassembled WGS sequence"/>
</dbReference>
<dbReference type="InterPro" id="IPR016181">
    <property type="entry name" value="Acyl_CoA_acyltransferase"/>
</dbReference>
<evidence type="ECO:0000313" key="8">
    <source>
        <dbReference type="Proteomes" id="UP001139409"/>
    </source>
</evidence>
<evidence type="ECO:0000256" key="1">
    <source>
        <dbReference type="ARBA" id="ARBA00022679"/>
    </source>
</evidence>
<feature type="domain" description="N-acetyltransferase" evidence="4">
    <location>
        <begin position="21"/>
        <end position="168"/>
    </location>
</feature>
<dbReference type="PANTHER" id="PTHR43792">
    <property type="entry name" value="GNAT FAMILY, PUTATIVE (AFU_ORTHOLOGUE AFUA_3G00765)-RELATED-RELATED"/>
    <property type="match status" value="1"/>
</dbReference>
<protein>
    <submittedName>
        <fullName evidence="7">GNAT family N-acetyltransferase</fullName>
    </submittedName>
</protein>
<dbReference type="EMBL" id="JAIXNE010000004">
    <property type="protein sequence ID" value="MCA6077460.1"/>
    <property type="molecule type" value="Genomic_DNA"/>
</dbReference>
<reference evidence="7" key="1">
    <citation type="submission" date="2021-09" db="EMBL/GenBank/DDBJ databases">
        <title>Fulvivirga sp. isolated from coastal sediment.</title>
        <authorList>
            <person name="Yu H."/>
        </authorList>
    </citation>
    <scope>NUCLEOTIDE SEQUENCE</scope>
    <source>
        <strain evidence="7">1062</strain>
    </source>
</reference>
<dbReference type="InterPro" id="IPR000182">
    <property type="entry name" value="GNAT_dom"/>
</dbReference>
<dbReference type="PANTHER" id="PTHR43792:SF8">
    <property type="entry name" value="[RIBOSOMAL PROTEIN US5]-ALANINE N-ACETYLTRANSFERASE"/>
    <property type="match status" value="1"/>
</dbReference>
<evidence type="ECO:0000313" key="5">
    <source>
        <dbReference type="EMBL" id="MCA6075155.1"/>
    </source>
</evidence>
<keyword evidence="1" id="KW-0808">Transferase</keyword>
<evidence type="ECO:0000259" key="4">
    <source>
        <dbReference type="PROSITE" id="PS51186"/>
    </source>
</evidence>
<evidence type="ECO:0000313" key="6">
    <source>
        <dbReference type="EMBL" id="MCA6076332.1"/>
    </source>
</evidence>
<comment type="similarity">
    <text evidence="3">Belongs to the acetyltransferase family. RimJ subfamily.</text>
</comment>
<keyword evidence="2" id="KW-0012">Acyltransferase</keyword>
<dbReference type="InterPro" id="IPR051531">
    <property type="entry name" value="N-acetyltransferase"/>
</dbReference>
<dbReference type="Gene3D" id="3.40.630.30">
    <property type="match status" value="1"/>
</dbReference>
<proteinExistence type="inferred from homology"/>
<dbReference type="SUPFAM" id="SSF55729">
    <property type="entry name" value="Acyl-CoA N-acyltransferases (Nat)"/>
    <property type="match status" value="1"/>
</dbReference>
<name>A0A9X1HT42_9BACT</name>
<dbReference type="GO" id="GO:0016747">
    <property type="term" value="F:acyltransferase activity, transferring groups other than amino-acyl groups"/>
    <property type="evidence" value="ECO:0007669"/>
    <property type="project" value="InterPro"/>
</dbReference>
<dbReference type="AlphaFoldDB" id="A0A9X1HT42"/>
<sequence length="168" mass="19311">MDSLSINDHLKLQPISRSFSKEIFTHFSSDIVRYLLVEKPPEAITDTEAFIDLSVSQLKKGTDIVWVILHQQEFIGCCGIHNIPSRKPHFGLWIKKEAQGRGFGSSVTEYCMKWAVKTLDIDYIRYPVDIHNKPSIAVIEKLTPTIHGSYKMGEGKVLEVNEYRLYRE</sequence>